<dbReference type="GeneID" id="93095227"/>
<evidence type="ECO:0000256" key="2">
    <source>
        <dbReference type="SAM" id="Phobius"/>
    </source>
</evidence>
<evidence type="ECO:0000313" key="3">
    <source>
        <dbReference type="EMBL" id="KFI79216.1"/>
    </source>
</evidence>
<feature type="compositionally biased region" description="Pro residues" evidence="1">
    <location>
        <begin position="34"/>
        <end position="52"/>
    </location>
</feature>
<keyword evidence="2" id="KW-0472">Membrane</keyword>
<evidence type="ECO:0000313" key="4">
    <source>
        <dbReference type="Proteomes" id="UP000029082"/>
    </source>
</evidence>
<proteinExistence type="predicted"/>
<keyword evidence="2" id="KW-0812">Transmembrane</keyword>
<dbReference type="OrthoDB" id="9937206at2"/>
<evidence type="ECO:0008006" key="5">
    <source>
        <dbReference type="Google" id="ProtNLM"/>
    </source>
</evidence>
<keyword evidence="4" id="KW-1185">Reference proteome</keyword>
<dbReference type="EMBL" id="JGZE01000002">
    <property type="protein sequence ID" value="KFI79216.1"/>
    <property type="molecule type" value="Genomic_DNA"/>
</dbReference>
<organism evidence="3 4">
    <name type="scientific">Bifidobacterium mongoliense DSM 21395</name>
    <dbReference type="NCBI Taxonomy" id="1437603"/>
    <lineage>
        <taxon>Bacteria</taxon>
        <taxon>Bacillati</taxon>
        <taxon>Actinomycetota</taxon>
        <taxon>Actinomycetes</taxon>
        <taxon>Bifidobacteriales</taxon>
        <taxon>Bifidobacteriaceae</taxon>
        <taxon>Bifidobacterium</taxon>
    </lineage>
</organism>
<feature type="transmembrane region" description="Helical" evidence="2">
    <location>
        <begin position="135"/>
        <end position="158"/>
    </location>
</feature>
<evidence type="ECO:0000256" key="1">
    <source>
        <dbReference type="SAM" id="MobiDB-lite"/>
    </source>
</evidence>
<dbReference type="AlphaFoldDB" id="A0A087C7G6"/>
<feature type="compositionally biased region" description="Polar residues" evidence="1">
    <location>
        <begin position="1"/>
        <end position="14"/>
    </location>
</feature>
<dbReference type="RefSeq" id="WP_051917765.1">
    <property type="nucleotide sequence ID" value="NZ_JDUO01000004.1"/>
</dbReference>
<protein>
    <recommendedName>
        <fullName evidence="5">DUF4190 domain-containing protein</fullName>
    </recommendedName>
</protein>
<reference evidence="3 4" key="1">
    <citation type="submission" date="2014-03" db="EMBL/GenBank/DDBJ databases">
        <title>Genomics of Bifidobacteria.</title>
        <authorList>
            <person name="Ventura M."/>
            <person name="Milani C."/>
            <person name="Lugli G.A."/>
        </authorList>
    </citation>
    <scope>NUCLEOTIDE SEQUENCE [LARGE SCALE GENOMIC DNA]</scope>
    <source>
        <strain evidence="3 4">DSM 21395</strain>
    </source>
</reference>
<gene>
    <name evidence="3" type="ORF">BMON_0414</name>
</gene>
<comment type="caution">
    <text evidence="3">The sequence shown here is derived from an EMBL/GenBank/DDBJ whole genome shotgun (WGS) entry which is preliminary data.</text>
</comment>
<dbReference type="eggNOG" id="ENOG50301WE">
    <property type="taxonomic scope" value="Bacteria"/>
</dbReference>
<name>A0A087C7G6_9BIFI</name>
<feature type="transmembrane region" description="Helical" evidence="2">
    <location>
        <begin position="105"/>
        <end position="123"/>
    </location>
</feature>
<keyword evidence="2" id="KW-1133">Transmembrane helix</keyword>
<sequence>MNDGQQYTPQNTAGGTPGGPRVGAQPNIGRPAAPMQPAPAGPRPPQPMPGYPVYPGSAPMPQVPGASQPPMPQKPKNSAAKGFAIAGFILALIGLFAVIWQYNKYLSPFGTVGLVMSVVGLLLPEKGEDRNRITFIFAVVGIIISILVLIATLVIGIFDLKPFLY</sequence>
<feature type="transmembrane region" description="Helical" evidence="2">
    <location>
        <begin position="79"/>
        <end position="99"/>
    </location>
</feature>
<accession>A0A087C7G6</accession>
<dbReference type="Proteomes" id="UP000029082">
    <property type="component" value="Unassembled WGS sequence"/>
</dbReference>
<feature type="region of interest" description="Disordered" evidence="1">
    <location>
        <begin position="1"/>
        <end position="76"/>
    </location>
</feature>